<feature type="region of interest" description="Disordered" evidence="7">
    <location>
        <begin position="95"/>
        <end position="217"/>
    </location>
</feature>
<proteinExistence type="inferred from homology"/>
<comment type="similarity">
    <text evidence="2">Belongs to the NOP14 family.</text>
</comment>
<evidence type="ECO:0008006" key="10">
    <source>
        <dbReference type="Google" id="ProtNLM"/>
    </source>
</evidence>
<feature type="region of interest" description="Disordered" evidence="7">
    <location>
        <begin position="244"/>
        <end position="271"/>
    </location>
</feature>
<keyword evidence="4" id="KW-0698">rRNA processing</keyword>
<evidence type="ECO:0000256" key="2">
    <source>
        <dbReference type="ARBA" id="ARBA00007466"/>
    </source>
</evidence>
<reference evidence="8 9" key="1">
    <citation type="submission" date="2019-06" db="EMBL/GenBank/DDBJ databases">
        <title>A chromosomal-level reference genome of Carpinus fangiana (Coryloideae, Betulaceae).</title>
        <authorList>
            <person name="Yang X."/>
            <person name="Wang Z."/>
            <person name="Zhang L."/>
            <person name="Hao G."/>
            <person name="Liu J."/>
            <person name="Yang Y."/>
        </authorList>
    </citation>
    <scope>NUCLEOTIDE SEQUENCE [LARGE SCALE GENOMIC DNA]</scope>
    <source>
        <strain evidence="8">Cfa_2016G</strain>
        <tissue evidence="8">Leaf</tissue>
    </source>
</reference>
<gene>
    <name evidence="8" type="ORF">FH972_025578</name>
</gene>
<sequence length="667" mass="76333">MLDDYEGSDDDESGVDGENKAARRERKRKRFQEELEEAMEQRELEPERKKTKQEVMKEVIAKSKLHKYERQQAKEDDEDTRAQLDRELPDLLAALRGHKVKPTNKPAVNGGLHPDRLAQINASTKEGTEKEYDQRLRQMAMDKRAQPTERTKTDEEKAEEEAERLRELEAKRLRRMNGEPVSSDEESEGGEKDPRDLDGDMDFEVDEEDADEAREFGLGTLKTGVSIQPDVEDEDDFVIDPDLVASGSDVDLDSDDFSDEESADEAADDEEDADFLQDLLPKKQNEAVDKVAPSKALAYTYPCPQTHEEFLPIVNGVASLEVPTVVQRIRALYHPQLHAGNKEKLAKFAAVLVEHVAYLANHNGQMLVIESLIRHIHSLSKTHGDAVARAFRHSLQRMQETGQIGPGQLVVLTAIGSIYPTSDHFHQVVTPAITLMSRWLALTTPSSSALSLNGAYLVALAIKYQQLSRRYIPELLRFTLAALKSDTTIQDQELTSQHIHNLSSMMDLWTDKPAFTDIFAPAALALPALFKTTPKPARQAHQKLTILSNQGQLRRRPLELHHHRPLPIKTSIPKFEDNFNPGGHYEPDRERAEAAKLRKEHRREKKGALRELRRDAEFMAREQLREKKERDRAYEDRQRRIIGEIQREEGRERNEYEREKRKRKGRF</sequence>
<evidence type="ECO:0000313" key="8">
    <source>
        <dbReference type="EMBL" id="KAB8542115.1"/>
    </source>
</evidence>
<comment type="subcellular location">
    <subcellularLocation>
        <location evidence="1">Nucleus</location>
        <location evidence="1">Nucleolus</location>
    </subcellularLocation>
</comment>
<dbReference type="OrthoDB" id="441771at2759"/>
<keyword evidence="3" id="KW-0690">Ribosome biogenesis</keyword>
<feature type="compositionally biased region" description="Basic and acidic residues" evidence="7">
    <location>
        <begin position="126"/>
        <end position="155"/>
    </location>
</feature>
<evidence type="ECO:0000256" key="6">
    <source>
        <dbReference type="ARBA" id="ARBA00024695"/>
    </source>
</evidence>
<feature type="compositionally biased region" description="Basic and acidic residues" evidence="7">
    <location>
        <begin position="39"/>
        <end position="82"/>
    </location>
</feature>
<dbReference type="EMBL" id="VIBQ01000059">
    <property type="protein sequence ID" value="KAB8542115.1"/>
    <property type="molecule type" value="Genomic_DNA"/>
</dbReference>
<evidence type="ECO:0000256" key="1">
    <source>
        <dbReference type="ARBA" id="ARBA00004604"/>
    </source>
</evidence>
<evidence type="ECO:0000256" key="5">
    <source>
        <dbReference type="ARBA" id="ARBA00023242"/>
    </source>
</evidence>
<protein>
    <recommendedName>
        <fullName evidence="10">Nop14-like protein</fullName>
    </recommendedName>
</protein>
<feature type="compositionally biased region" description="Acidic residues" evidence="7">
    <location>
        <begin position="250"/>
        <end position="271"/>
    </location>
</feature>
<evidence type="ECO:0000313" key="9">
    <source>
        <dbReference type="Proteomes" id="UP000327013"/>
    </source>
</evidence>
<dbReference type="GO" id="GO:0030692">
    <property type="term" value="C:Noc4p-Nop14p complex"/>
    <property type="evidence" value="ECO:0007669"/>
    <property type="project" value="TreeGrafter"/>
</dbReference>
<feature type="compositionally biased region" description="Acidic residues" evidence="7">
    <location>
        <begin position="199"/>
        <end position="212"/>
    </location>
</feature>
<comment type="function">
    <text evidence="6">Involved in nucleolar processing of pre-18S ribosomal RNA. Has a role in the nuclear export of 40S pre-ribosomal subunit to the cytoplasm.</text>
</comment>
<dbReference type="Pfam" id="PF04147">
    <property type="entry name" value="Nop14"/>
    <property type="match status" value="2"/>
</dbReference>
<feature type="compositionally biased region" description="Basic and acidic residues" evidence="7">
    <location>
        <begin position="606"/>
        <end position="659"/>
    </location>
</feature>
<feature type="region of interest" description="Disordered" evidence="7">
    <location>
        <begin position="1"/>
        <end position="82"/>
    </location>
</feature>
<evidence type="ECO:0000256" key="7">
    <source>
        <dbReference type="SAM" id="MobiDB-lite"/>
    </source>
</evidence>
<dbReference type="InterPro" id="IPR007276">
    <property type="entry name" value="Nop14"/>
</dbReference>
<accession>A0A5N6L1P8</accession>
<keyword evidence="9" id="KW-1185">Reference proteome</keyword>
<evidence type="ECO:0000256" key="4">
    <source>
        <dbReference type="ARBA" id="ARBA00022552"/>
    </source>
</evidence>
<dbReference type="PANTHER" id="PTHR23183:SF0">
    <property type="entry name" value="NUCLEOLAR PROTEIN 14"/>
    <property type="match status" value="1"/>
</dbReference>
<dbReference type="GO" id="GO:0030490">
    <property type="term" value="P:maturation of SSU-rRNA"/>
    <property type="evidence" value="ECO:0007669"/>
    <property type="project" value="TreeGrafter"/>
</dbReference>
<feature type="compositionally biased region" description="Acidic residues" evidence="7">
    <location>
        <begin position="1"/>
        <end position="15"/>
    </location>
</feature>
<dbReference type="Proteomes" id="UP000327013">
    <property type="component" value="Unassembled WGS sequence"/>
</dbReference>
<feature type="compositionally biased region" description="Basic and acidic residues" evidence="7">
    <location>
        <begin position="189"/>
        <end position="198"/>
    </location>
</feature>
<feature type="compositionally biased region" description="Basic and acidic residues" evidence="7">
    <location>
        <begin position="585"/>
        <end position="597"/>
    </location>
</feature>
<evidence type="ECO:0000256" key="3">
    <source>
        <dbReference type="ARBA" id="ARBA00022517"/>
    </source>
</evidence>
<dbReference type="AlphaFoldDB" id="A0A5N6L1P8"/>
<keyword evidence="5" id="KW-0539">Nucleus</keyword>
<comment type="caution">
    <text evidence="8">The sequence shown here is derived from an EMBL/GenBank/DDBJ whole genome shotgun (WGS) entry which is preliminary data.</text>
</comment>
<name>A0A5N6L1P8_9ROSI</name>
<dbReference type="PANTHER" id="PTHR23183">
    <property type="entry name" value="NOP14"/>
    <property type="match status" value="1"/>
</dbReference>
<dbReference type="GO" id="GO:0032040">
    <property type="term" value="C:small-subunit processome"/>
    <property type="evidence" value="ECO:0007669"/>
    <property type="project" value="InterPro"/>
</dbReference>
<organism evidence="8 9">
    <name type="scientific">Carpinus fangiana</name>
    <dbReference type="NCBI Taxonomy" id="176857"/>
    <lineage>
        <taxon>Eukaryota</taxon>
        <taxon>Viridiplantae</taxon>
        <taxon>Streptophyta</taxon>
        <taxon>Embryophyta</taxon>
        <taxon>Tracheophyta</taxon>
        <taxon>Spermatophyta</taxon>
        <taxon>Magnoliopsida</taxon>
        <taxon>eudicotyledons</taxon>
        <taxon>Gunneridae</taxon>
        <taxon>Pentapetalae</taxon>
        <taxon>rosids</taxon>
        <taxon>fabids</taxon>
        <taxon>Fagales</taxon>
        <taxon>Betulaceae</taxon>
        <taxon>Carpinus</taxon>
    </lineage>
</organism>
<feature type="region of interest" description="Disordered" evidence="7">
    <location>
        <begin position="570"/>
        <end position="667"/>
    </location>
</feature>